<dbReference type="Proteomes" id="UP000324222">
    <property type="component" value="Unassembled WGS sequence"/>
</dbReference>
<dbReference type="AlphaFoldDB" id="A0A5B7K4M6"/>
<dbReference type="EMBL" id="VSRR010127392">
    <property type="protein sequence ID" value="MPD01497.1"/>
    <property type="molecule type" value="Genomic_DNA"/>
</dbReference>
<gene>
    <name evidence="2" type="ORF">E2C01_097029</name>
</gene>
<protein>
    <submittedName>
        <fullName evidence="2">Uncharacterized protein</fullName>
    </submittedName>
</protein>
<keyword evidence="3" id="KW-1185">Reference proteome</keyword>
<evidence type="ECO:0000313" key="3">
    <source>
        <dbReference type="Proteomes" id="UP000324222"/>
    </source>
</evidence>
<reference evidence="2 3" key="1">
    <citation type="submission" date="2019-05" db="EMBL/GenBank/DDBJ databases">
        <title>Another draft genome of Portunus trituberculatus and its Hox gene families provides insights of decapod evolution.</title>
        <authorList>
            <person name="Jeong J.-H."/>
            <person name="Song I."/>
            <person name="Kim S."/>
            <person name="Choi T."/>
            <person name="Kim D."/>
            <person name="Ryu S."/>
            <person name="Kim W."/>
        </authorList>
    </citation>
    <scope>NUCLEOTIDE SEQUENCE [LARGE SCALE GENOMIC DNA]</scope>
    <source>
        <tissue evidence="2">Muscle</tissue>
    </source>
</reference>
<feature type="region of interest" description="Disordered" evidence="1">
    <location>
        <begin position="26"/>
        <end position="66"/>
    </location>
</feature>
<sequence>MVPGFWGISGLKAILFVVPPISKPTRYRKPLPHMRKPNLHSDRGQDSNPCAFYVRGTTGQGQHKCE</sequence>
<accession>A0A5B7K4M6</accession>
<proteinExistence type="predicted"/>
<organism evidence="2 3">
    <name type="scientific">Portunus trituberculatus</name>
    <name type="common">Swimming crab</name>
    <name type="synonym">Neptunus trituberculatus</name>
    <dbReference type="NCBI Taxonomy" id="210409"/>
    <lineage>
        <taxon>Eukaryota</taxon>
        <taxon>Metazoa</taxon>
        <taxon>Ecdysozoa</taxon>
        <taxon>Arthropoda</taxon>
        <taxon>Crustacea</taxon>
        <taxon>Multicrustacea</taxon>
        <taxon>Malacostraca</taxon>
        <taxon>Eumalacostraca</taxon>
        <taxon>Eucarida</taxon>
        <taxon>Decapoda</taxon>
        <taxon>Pleocyemata</taxon>
        <taxon>Brachyura</taxon>
        <taxon>Eubrachyura</taxon>
        <taxon>Portunoidea</taxon>
        <taxon>Portunidae</taxon>
        <taxon>Portuninae</taxon>
        <taxon>Portunus</taxon>
    </lineage>
</organism>
<comment type="caution">
    <text evidence="2">The sequence shown here is derived from an EMBL/GenBank/DDBJ whole genome shotgun (WGS) entry which is preliminary data.</text>
</comment>
<feature type="compositionally biased region" description="Basic residues" evidence="1">
    <location>
        <begin position="26"/>
        <end position="38"/>
    </location>
</feature>
<evidence type="ECO:0000313" key="2">
    <source>
        <dbReference type="EMBL" id="MPD01497.1"/>
    </source>
</evidence>
<evidence type="ECO:0000256" key="1">
    <source>
        <dbReference type="SAM" id="MobiDB-lite"/>
    </source>
</evidence>
<name>A0A5B7K4M6_PORTR</name>